<dbReference type="InterPro" id="IPR011083">
    <property type="entry name" value="Phage_tail_collar_dom"/>
</dbReference>
<accession>A9DXC9</accession>
<comment type="caution">
    <text evidence="2">The sequence shown here is derived from an EMBL/GenBank/DDBJ whole genome shotgun (WGS) entry which is preliminary data.</text>
</comment>
<evidence type="ECO:0000259" key="1">
    <source>
        <dbReference type="Pfam" id="PF07484"/>
    </source>
</evidence>
<reference evidence="2 3" key="1">
    <citation type="journal article" date="2011" name="J. Bacteriol.">
        <title>Genome sequence of the algicidal bacterium Kordia algicida OT-1.</title>
        <authorList>
            <person name="Lee H.S."/>
            <person name="Kang S.G."/>
            <person name="Kwon K.K."/>
            <person name="Lee J.H."/>
            <person name="Kim S.J."/>
        </authorList>
    </citation>
    <scope>NUCLEOTIDE SEQUENCE [LARGE SCALE GENOMIC DNA]</scope>
    <source>
        <strain evidence="2 3">OT-1</strain>
    </source>
</reference>
<name>A9DXC9_9FLAO</name>
<dbReference type="OrthoDB" id="9810174at2"/>
<sequence length="192" mass="20009">MDPFIGEIVMFGGNFAPRGWAFCQGQLLAISSHSALFSILGTTYGGDGRTTFALPDLRGRTAIQPGTGPGLSNIKLGQRGGAEYHTLNVLEMPNHSHTVNFTGNNVNAAVSLPAFNDEGTTDEAEGNILASGIDKLYAAPSSADANLAPSNAALSGSVNSLPTGGNQSFYIRNPFEGINFIIAMVGVYPSRS</sequence>
<evidence type="ECO:0000313" key="3">
    <source>
        <dbReference type="Proteomes" id="UP000002945"/>
    </source>
</evidence>
<protein>
    <submittedName>
        <fullName evidence="2">Phage Tail Collar</fullName>
    </submittedName>
</protein>
<feature type="domain" description="Phage tail collar" evidence="1">
    <location>
        <begin position="6"/>
        <end position="61"/>
    </location>
</feature>
<dbReference type="RefSeq" id="WP_007094059.1">
    <property type="nucleotide sequence ID" value="NZ_CP142125.1"/>
</dbReference>
<dbReference type="Gene3D" id="3.90.1340.10">
    <property type="entry name" value="Phage tail collar domain"/>
    <property type="match status" value="1"/>
</dbReference>
<dbReference type="SUPFAM" id="SSF88874">
    <property type="entry name" value="Receptor-binding domain of short tail fibre protein gp12"/>
    <property type="match status" value="1"/>
</dbReference>
<dbReference type="InterPro" id="IPR037053">
    <property type="entry name" value="Phage_tail_collar_dom_sf"/>
</dbReference>
<dbReference type="AlphaFoldDB" id="A9DXC9"/>
<dbReference type="eggNOG" id="COG4675">
    <property type="taxonomic scope" value="Bacteria"/>
</dbReference>
<proteinExistence type="predicted"/>
<gene>
    <name evidence="2" type="ORF">KAOT1_07463</name>
</gene>
<keyword evidence="3" id="KW-1185">Reference proteome</keyword>
<dbReference type="HOGENOM" id="CLU_087872_1_1_10"/>
<dbReference type="EMBL" id="ABIB01000005">
    <property type="protein sequence ID" value="EDP95988.1"/>
    <property type="molecule type" value="Genomic_DNA"/>
</dbReference>
<dbReference type="Pfam" id="PF07484">
    <property type="entry name" value="Collar"/>
    <property type="match status" value="1"/>
</dbReference>
<organism evidence="2 3">
    <name type="scientific">Kordia algicida OT-1</name>
    <dbReference type="NCBI Taxonomy" id="391587"/>
    <lineage>
        <taxon>Bacteria</taxon>
        <taxon>Pseudomonadati</taxon>
        <taxon>Bacteroidota</taxon>
        <taxon>Flavobacteriia</taxon>
        <taxon>Flavobacteriales</taxon>
        <taxon>Flavobacteriaceae</taxon>
        <taxon>Kordia</taxon>
    </lineage>
</organism>
<dbReference type="STRING" id="391587.KAOT1_07463"/>
<dbReference type="Proteomes" id="UP000002945">
    <property type="component" value="Unassembled WGS sequence"/>
</dbReference>
<evidence type="ECO:0000313" key="2">
    <source>
        <dbReference type="EMBL" id="EDP95988.1"/>
    </source>
</evidence>